<feature type="signal peptide" evidence="3">
    <location>
        <begin position="1"/>
        <end position="17"/>
    </location>
</feature>
<evidence type="ECO:0000259" key="4">
    <source>
        <dbReference type="Pfam" id="PF10342"/>
    </source>
</evidence>
<organism evidence="5 6">
    <name type="scientific">Venturia nashicola</name>
    <dbReference type="NCBI Taxonomy" id="86259"/>
    <lineage>
        <taxon>Eukaryota</taxon>
        <taxon>Fungi</taxon>
        <taxon>Dikarya</taxon>
        <taxon>Ascomycota</taxon>
        <taxon>Pezizomycotina</taxon>
        <taxon>Dothideomycetes</taxon>
        <taxon>Pleosporomycetidae</taxon>
        <taxon>Venturiales</taxon>
        <taxon>Venturiaceae</taxon>
        <taxon>Venturia</taxon>
    </lineage>
</organism>
<dbReference type="STRING" id="86259.A0A4Z1NXJ2"/>
<evidence type="ECO:0000313" key="6">
    <source>
        <dbReference type="Proteomes" id="UP000298493"/>
    </source>
</evidence>
<feature type="compositionally biased region" description="Low complexity" evidence="2">
    <location>
        <begin position="128"/>
        <end position="183"/>
    </location>
</feature>
<dbReference type="InterPro" id="IPR018466">
    <property type="entry name" value="Kre9/Knh1-like_N"/>
</dbReference>
<proteinExistence type="predicted"/>
<dbReference type="PANTHER" id="PTHR40633">
    <property type="entry name" value="MATRIX PROTEIN, PUTATIVE (AFU_ORTHOLOGUE AFUA_8G05410)-RELATED"/>
    <property type="match status" value="1"/>
</dbReference>
<feature type="domain" description="Yeast cell wall synthesis Kre9/Knh1-like N-terminal" evidence="4">
    <location>
        <begin position="34"/>
        <end position="123"/>
    </location>
</feature>
<sequence length="279" mass="27250">MQFKIVLLAAYAAIVNAAAPTTQCTDACNPIALPSLGQNVPVGAPFIITWTPTTKGTVSIQLLKGPSTNVLPIGPQIVSGIANTGSYSWTPSSDLEQSLGSGYGLQLISDMDGTFQYSVQFGISNAAPSSSNTSASSSSPAPTAPSAPSAPAAPAVPASSAAPTAPTAPDHAAGGDYGYGAPPSKANGTTTDLPSLTVSKYVVASTGYPLGNSSAIYPTGSMTVPSSLKPTTKASSDGSGSAAASTAGSSKPLATGAASQLGMSFGGAIVAFAGAVFVL</sequence>
<evidence type="ECO:0000256" key="3">
    <source>
        <dbReference type="SAM" id="SignalP"/>
    </source>
</evidence>
<dbReference type="AlphaFoldDB" id="A0A4Z1NXJ2"/>
<gene>
    <name evidence="5" type="ORF">E6O75_ATG09212</name>
</gene>
<keyword evidence="1 3" id="KW-0732">Signal</keyword>
<dbReference type="PANTHER" id="PTHR40633:SF1">
    <property type="entry name" value="GPI ANCHORED SERINE-THREONINE RICH PROTEIN (AFU_ORTHOLOGUE AFUA_1G03630)"/>
    <property type="match status" value="1"/>
</dbReference>
<dbReference type="InterPro" id="IPR052982">
    <property type="entry name" value="SRP1/TIP1-like"/>
</dbReference>
<comment type="caution">
    <text evidence="5">The sequence shown here is derived from an EMBL/GenBank/DDBJ whole genome shotgun (WGS) entry which is preliminary data.</text>
</comment>
<dbReference type="EMBL" id="SNSC02000019">
    <property type="protein sequence ID" value="TID16154.1"/>
    <property type="molecule type" value="Genomic_DNA"/>
</dbReference>
<keyword evidence="6" id="KW-1185">Reference proteome</keyword>
<evidence type="ECO:0000256" key="1">
    <source>
        <dbReference type="ARBA" id="ARBA00022729"/>
    </source>
</evidence>
<feature type="chain" id="PRO_5021358098" description="Yeast cell wall synthesis Kre9/Knh1-like N-terminal domain-containing protein" evidence="3">
    <location>
        <begin position="18"/>
        <end position="279"/>
    </location>
</feature>
<evidence type="ECO:0000256" key="2">
    <source>
        <dbReference type="SAM" id="MobiDB-lite"/>
    </source>
</evidence>
<dbReference type="OrthoDB" id="4094614at2759"/>
<reference evidence="5 6" key="1">
    <citation type="submission" date="2019-04" db="EMBL/GenBank/DDBJ databases">
        <title>High contiguity whole genome sequence and gene annotation resource for two Venturia nashicola isolates.</title>
        <authorList>
            <person name="Prokchorchik M."/>
            <person name="Won K."/>
            <person name="Lee Y."/>
            <person name="Choi E.D."/>
            <person name="Segonzac C."/>
            <person name="Sohn K.H."/>
        </authorList>
    </citation>
    <scope>NUCLEOTIDE SEQUENCE [LARGE SCALE GENOMIC DNA]</scope>
    <source>
        <strain evidence="5 6">PRI2</strain>
    </source>
</reference>
<feature type="compositionally biased region" description="Low complexity" evidence="2">
    <location>
        <begin position="234"/>
        <end position="250"/>
    </location>
</feature>
<dbReference type="Proteomes" id="UP000298493">
    <property type="component" value="Unassembled WGS sequence"/>
</dbReference>
<name>A0A4Z1NXJ2_9PEZI</name>
<accession>A0A4Z1NXJ2</accession>
<evidence type="ECO:0000313" key="5">
    <source>
        <dbReference type="EMBL" id="TID16154.1"/>
    </source>
</evidence>
<feature type="region of interest" description="Disordered" evidence="2">
    <location>
        <begin position="128"/>
        <end position="192"/>
    </location>
</feature>
<dbReference type="Pfam" id="PF10342">
    <property type="entry name" value="Kre9_KNH"/>
    <property type="match status" value="1"/>
</dbReference>
<protein>
    <recommendedName>
        <fullName evidence="4">Yeast cell wall synthesis Kre9/Knh1-like N-terminal domain-containing protein</fullName>
    </recommendedName>
</protein>
<feature type="region of interest" description="Disordered" evidence="2">
    <location>
        <begin position="226"/>
        <end position="251"/>
    </location>
</feature>